<evidence type="ECO:0000256" key="3">
    <source>
        <dbReference type="ARBA" id="ARBA00004406"/>
    </source>
</evidence>
<dbReference type="VEuPathDB" id="VectorBase:LDEU013973"/>
<keyword evidence="11" id="KW-0408">Iron</keyword>
<evidence type="ECO:0000256" key="4">
    <source>
        <dbReference type="ARBA" id="ARBA00010617"/>
    </source>
</evidence>
<keyword evidence="9" id="KW-0492">Microsome</keyword>
<dbReference type="EMBL" id="NCKV01046763">
    <property type="protein sequence ID" value="RWS18067.1"/>
    <property type="molecule type" value="Genomic_DNA"/>
</dbReference>
<evidence type="ECO:0000313" key="14">
    <source>
        <dbReference type="Proteomes" id="UP000288716"/>
    </source>
</evidence>
<name>A0A443RS18_9ACAR</name>
<dbReference type="OrthoDB" id="2789670at2759"/>
<proteinExistence type="inferred from homology"/>
<evidence type="ECO:0000256" key="12">
    <source>
        <dbReference type="ARBA" id="ARBA00023033"/>
    </source>
</evidence>
<dbReference type="GO" id="GO:0042448">
    <property type="term" value="P:progesterone metabolic process"/>
    <property type="evidence" value="ECO:0007669"/>
    <property type="project" value="TreeGrafter"/>
</dbReference>
<dbReference type="GO" id="GO:0042446">
    <property type="term" value="P:hormone biosynthetic process"/>
    <property type="evidence" value="ECO:0007669"/>
    <property type="project" value="TreeGrafter"/>
</dbReference>
<keyword evidence="10" id="KW-0560">Oxidoreductase</keyword>
<evidence type="ECO:0000256" key="10">
    <source>
        <dbReference type="ARBA" id="ARBA00023002"/>
    </source>
</evidence>
<dbReference type="Gene3D" id="1.10.630.10">
    <property type="entry name" value="Cytochrome P450"/>
    <property type="match status" value="1"/>
</dbReference>
<protein>
    <recommendedName>
        <fullName evidence="5">unspecific monooxygenase</fullName>
        <ecNumber evidence="5">1.14.14.1</ecNumber>
    </recommendedName>
</protein>
<comment type="cofactor">
    <cofactor evidence="1">
        <name>heme</name>
        <dbReference type="ChEBI" id="CHEBI:30413"/>
    </cofactor>
</comment>
<dbReference type="STRING" id="299467.A0A443RS18"/>
<dbReference type="GO" id="GO:0020037">
    <property type="term" value="F:heme binding"/>
    <property type="evidence" value="ECO:0007669"/>
    <property type="project" value="InterPro"/>
</dbReference>
<dbReference type="InterPro" id="IPR001128">
    <property type="entry name" value="Cyt_P450"/>
</dbReference>
<keyword evidence="6" id="KW-0349">Heme</keyword>
<dbReference type="Pfam" id="PF00067">
    <property type="entry name" value="p450"/>
    <property type="match status" value="1"/>
</dbReference>
<comment type="similarity">
    <text evidence="4">Belongs to the cytochrome P450 family.</text>
</comment>
<sequence length="209" mass="24304">MAEFQDLIVKYGDIMSINLLGKTYVILNSTELLREAFVKKGESFTGKPLNEFFIMKEASENNIATLEGDLLKLHQKLFNIYATEAGMGKSEFENVIRNLLDDFVKLAKEKKSEAINYYEQCTHFVSNVMSALVMNKHLEKDHPLSKKINEFAFKFLEVIDNFVAFMSGPLVQIYVNLKHNFLRGFKQCKKDYFDEIQKIIDERLQTFDE</sequence>
<evidence type="ECO:0000256" key="1">
    <source>
        <dbReference type="ARBA" id="ARBA00001971"/>
    </source>
</evidence>
<dbReference type="Proteomes" id="UP000288716">
    <property type="component" value="Unassembled WGS sequence"/>
</dbReference>
<reference evidence="13 14" key="1">
    <citation type="journal article" date="2018" name="Gigascience">
        <title>Genomes of trombidid mites reveal novel predicted allergens and laterally-transferred genes associated with secondary metabolism.</title>
        <authorList>
            <person name="Dong X."/>
            <person name="Chaisiri K."/>
            <person name="Xia D."/>
            <person name="Armstrong S.D."/>
            <person name="Fang Y."/>
            <person name="Donnelly M.J."/>
            <person name="Kadowaki T."/>
            <person name="McGarry J.W."/>
            <person name="Darby A.C."/>
            <person name="Makepeace B.L."/>
        </authorList>
    </citation>
    <scope>NUCLEOTIDE SEQUENCE [LARGE SCALE GENOMIC DNA]</scope>
    <source>
        <strain evidence="13">UoL-UT</strain>
    </source>
</reference>
<dbReference type="InterPro" id="IPR036396">
    <property type="entry name" value="Cyt_P450_sf"/>
</dbReference>
<evidence type="ECO:0000256" key="5">
    <source>
        <dbReference type="ARBA" id="ARBA00012109"/>
    </source>
</evidence>
<evidence type="ECO:0000256" key="11">
    <source>
        <dbReference type="ARBA" id="ARBA00023004"/>
    </source>
</evidence>
<dbReference type="PRINTS" id="PR00463">
    <property type="entry name" value="EP450I"/>
</dbReference>
<dbReference type="EC" id="1.14.14.1" evidence="5"/>
<dbReference type="PANTHER" id="PTHR24289">
    <property type="entry name" value="STEROID 17-ALPHA-HYDROXYLASE/17,20 LYASE"/>
    <property type="match status" value="1"/>
</dbReference>
<dbReference type="AlphaFoldDB" id="A0A443RS18"/>
<keyword evidence="12" id="KW-0503">Monooxygenase</keyword>
<organism evidence="13 14">
    <name type="scientific">Leptotrombidium deliense</name>
    <dbReference type="NCBI Taxonomy" id="299467"/>
    <lineage>
        <taxon>Eukaryota</taxon>
        <taxon>Metazoa</taxon>
        <taxon>Ecdysozoa</taxon>
        <taxon>Arthropoda</taxon>
        <taxon>Chelicerata</taxon>
        <taxon>Arachnida</taxon>
        <taxon>Acari</taxon>
        <taxon>Acariformes</taxon>
        <taxon>Trombidiformes</taxon>
        <taxon>Prostigmata</taxon>
        <taxon>Anystina</taxon>
        <taxon>Parasitengona</taxon>
        <taxon>Trombiculoidea</taxon>
        <taxon>Trombiculidae</taxon>
        <taxon>Leptotrombidium</taxon>
    </lineage>
</organism>
<dbReference type="PANTHER" id="PTHR24289:SF21">
    <property type="entry name" value="CYTOCHROME P450 1A"/>
    <property type="match status" value="1"/>
</dbReference>
<keyword evidence="7" id="KW-0479">Metal-binding</keyword>
<dbReference type="GO" id="GO:0005789">
    <property type="term" value="C:endoplasmic reticulum membrane"/>
    <property type="evidence" value="ECO:0007669"/>
    <property type="project" value="UniProtKB-SubCell"/>
</dbReference>
<dbReference type="InterPro" id="IPR002401">
    <property type="entry name" value="Cyt_P450_E_grp-I"/>
</dbReference>
<keyword evidence="8" id="KW-0256">Endoplasmic reticulum</keyword>
<evidence type="ECO:0000256" key="2">
    <source>
        <dbReference type="ARBA" id="ARBA00004174"/>
    </source>
</evidence>
<evidence type="ECO:0000256" key="7">
    <source>
        <dbReference type="ARBA" id="ARBA00022723"/>
    </source>
</evidence>
<feature type="non-terminal residue" evidence="13">
    <location>
        <position position="209"/>
    </location>
</feature>
<gene>
    <name evidence="13" type="ORF">B4U80_12574</name>
</gene>
<dbReference type="GO" id="GO:0004508">
    <property type="term" value="F:steroid 17-alpha-monooxygenase activity"/>
    <property type="evidence" value="ECO:0007669"/>
    <property type="project" value="TreeGrafter"/>
</dbReference>
<comment type="subcellular location">
    <subcellularLocation>
        <location evidence="3">Endoplasmic reticulum membrane</location>
        <topology evidence="3">Peripheral membrane protein</topology>
    </subcellularLocation>
    <subcellularLocation>
        <location evidence="2">Microsome membrane</location>
        <topology evidence="2">Peripheral membrane protein</topology>
    </subcellularLocation>
</comment>
<evidence type="ECO:0000313" key="13">
    <source>
        <dbReference type="EMBL" id="RWS18067.1"/>
    </source>
</evidence>
<accession>A0A443RS18</accession>
<dbReference type="SUPFAM" id="SSF48264">
    <property type="entry name" value="Cytochrome P450"/>
    <property type="match status" value="1"/>
</dbReference>
<keyword evidence="14" id="KW-1185">Reference proteome</keyword>
<dbReference type="GO" id="GO:0005506">
    <property type="term" value="F:iron ion binding"/>
    <property type="evidence" value="ECO:0007669"/>
    <property type="project" value="InterPro"/>
</dbReference>
<evidence type="ECO:0000256" key="9">
    <source>
        <dbReference type="ARBA" id="ARBA00022848"/>
    </source>
</evidence>
<evidence type="ECO:0000256" key="6">
    <source>
        <dbReference type="ARBA" id="ARBA00022617"/>
    </source>
</evidence>
<comment type="caution">
    <text evidence="13">The sequence shown here is derived from an EMBL/GenBank/DDBJ whole genome shotgun (WGS) entry which is preliminary data.</text>
</comment>
<evidence type="ECO:0000256" key="8">
    <source>
        <dbReference type="ARBA" id="ARBA00022824"/>
    </source>
</evidence>